<dbReference type="EMBL" id="QSRA01000004">
    <property type="protein sequence ID" value="RGK85267.1"/>
    <property type="molecule type" value="Genomic_DNA"/>
</dbReference>
<dbReference type="Proteomes" id="UP000261324">
    <property type="component" value="Unassembled WGS sequence"/>
</dbReference>
<dbReference type="AlphaFoldDB" id="A0A3E4PZ40"/>
<comment type="similarity">
    <text evidence="1">Belongs to the phD/YefM antitoxin family.</text>
</comment>
<evidence type="ECO:0000256" key="1">
    <source>
        <dbReference type="ARBA" id="ARBA00009981"/>
    </source>
</evidence>
<dbReference type="SUPFAM" id="SSF143120">
    <property type="entry name" value="YefM-like"/>
    <property type="match status" value="1"/>
</dbReference>
<evidence type="ECO:0000313" key="2">
    <source>
        <dbReference type="EMBL" id="RGK85267.1"/>
    </source>
</evidence>
<comment type="caution">
    <text evidence="2">The sequence shown here is derived from an EMBL/GenBank/DDBJ whole genome shotgun (WGS) entry which is preliminary data.</text>
</comment>
<name>A0A3E4PZ40_9FIRM</name>
<organism evidence="2 3">
    <name type="scientific">Dorea formicigenerans</name>
    <dbReference type="NCBI Taxonomy" id="39486"/>
    <lineage>
        <taxon>Bacteria</taxon>
        <taxon>Bacillati</taxon>
        <taxon>Bacillota</taxon>
        <taxon>Clostridia</taxon>
        <taxon>Lachnospirales</taxon>
        <taxon>Lachnospiraceae</taxon>
        <taxon>Dorea</taxon>
    </lineage>
</organism>
<dbReference type="InterPro" id="IPR036165">
    <property type="entry name" value="YefM-like_sf"/>
</dbReference>
<reference evidence="2 3" key="1">
    <citation type="submission" date="2018-08" db="EMBL/GenBank/DDBJ databases">
        <title>A genome reference for cultivated species of the human gut microbiota.</title>
        <authorList>
            <person name="Zou Y."/>
            <person name="Xue W."/>
            <person name="Luo G."/>
        </authorList>
    </citation>
    <scope>NUCLEOTIDE SEQUENCE [LARGE SCALE GENOMIC DNA]</scope>
    <source>
        <strain evidence="2 3">TF09-3</strain>
    </source>
</reference>
<gene>
    <name evidence="2" type="ORF">DXC93_04815</name>
</gene>
<evidence type="ECO:0000313" key="3">
    <source>
        <dbReference type="Proteomes" id="UP000261324"/>
    </source>
</evidence>
<protein>
    <submittedName>
        <fullName evidence="2">Prevent-host-death protein</fullName>
    </submittedName>
</protein>
<sequence>MSDLRNYTTVINEVTYGNRVYLTRNGHGQCAIIDMKELDELDKQKALYTLMSKLNEAEVSIREEGTISADDLEAELGV</sequence>
<accession>A0A3E4PZ40</accession>
<proteinExistence type="inferred from homology"/>